<evidence type="ECO:0000313" key="1">
    <source>
        <dbReference type="EMBL" id="NMH87128.1"/>
    </source>
</evidence>
<comment type="caution">
    <text evidence="1">The sequence shown here is derived from an EMBL/GenBank/DDBJ whole genome shotgun (WGS) entry which is preliminary data.</text>
</comment>
<keyword evidence="2" id="KW-1185">Reference proteome</keyword>
<dbReference type="EMBL" id="JABBHF010000003">
    <property type="protein sequence ID" value="NMH87128.1"/>
    <property type="molecule type" value="Genomic_DNA"/>
</dbReference>
<name>A0ABX1RVQ7_9FLAO</name>
<dbReference type="PANTHER" id="PTHR35446:SF3">
    <property type="entry name" value="CMD DOMAIN-CONTAINING PROTEIN"/>
    <property type="match status" value="1"/>
</dbReference>
<dbReference type="Gene3D" id="1.20.1290.10">
    <property type="entry name" value="AhpD-like"/>
    <property type="match status" value="1"/>
</dbReference>
<reference evidence="1 2" key="1">
    <citation type="submission" date="2020-04" db="EMBL/GenBank/DDBJ databases">
        <title>A Flavivirga sp. nov.</title>
        <authorList>
            <person name="Sun X."/>
        </authorList>
    </citation>
    <scope>NUCLEOTIDE SEQUENCE [LARGE SCALE GENOMIC DNA]</scope>
    <source>
        <strain evidence="1 2">Y03</strain>
    </source>
</reference>
<dbReference type="Proteomes" id="UP000746690">
    <property type="component" value="Unassembled WGS sequence"/>
</dbReference>
<dbReference type="PANTHER" id="PTHR35446">
    <property type="entry name" value="SI:CH211-175M2.5"/>
    <property type="match status" value="1"/>
</dbReference>
<dbReference type="SUPFAM" id="SSF69118">
    <property type="entry name" value="AhpD-like"/>
    <property type="match status" value="1"/>
</dbReference>
<gene>
    <name evidence="1" type="ORF">HHX25_06400</name>
</gene>
<organism evidence="1 2">
    <name type="scientific">Flavivirga algicola</name>
    <dbReference type="NCBI Taxonomy" id="2729136"/>
    <lineage>
        <taxon>Bacteria</taxon>
        <taxon>Pseudomonadati</taxon>
        <taxon>Bacteroidota</taxon>
        <taxon>Flavobacteriia</taxon>
        <taxon>Flavobacteriales</taxon>
        <taxon>Flavobacteriaceae</taxon>
        <taxon>Flavivirga</taxon>
    </lineage>
</organism>
<protein>
    <submittedName>
        <fullName evidence="1">Carboxymuconolactone decarboxylase family protein</fullName>
    </submittedName>
</protein>
<proteinExistence type="predicted"/>
<accession>A0ABX1RVQ7</accession>
<sequence length="185" mass="20566">MTNLELKTVETANAISSEILKTTQKKLGFIPNMYAGMANNTALLDGYVAAYNSFRVHSGFTPQEQEVVFLSIAYVNNCDYCMAAHSFVGDHMTHVPKEVTDAIRNNSEIPDAKLKALSLFAKEVTISRGLPSEVDIESFLNAGYTQNHILGVISGVGVKTMSNYFNHIFKTSVDAIFKDRIWKKY</sequence>
<evidence type="ECO:0000313" key="2">
    <source>
        <dbReference type="Proteomes" id="UP000746690"/>
    </source>
</evidence>
<dbReference type="InterPro" id="IPR029032">
    <property type="entry name" value="AhpD-like"/>
</dbReference>